<dbReference type="InterPro" id="IPR045179">
    <property type="entry name" value="YgfZ/GcvT"/>
</dbReference>
<dbReference type="PANTHER" id="PTHR22602:SF0">
    <property type="entry name" value="TRANSFERASE CAF17, MITOCHONDRIAL-RELATED"/>
    <property type="match status" value="1"/>
</dbReference>
<dbReference type="STRING" id="1655612.ABS10_06545"/>
<dbReference type="EMBL" id="LICS01000018">
    <property type="protein sequence ID" value="KRO95741.1"/>
    <property type="molecule type" value="Genomic_DNA"/>
</dbReference>
<dbReference type="PANTHER" id="PTHR22602">
    <property type="entry name" value="TRANSFERASE CAF17, MITOCHONDRIAL-RELATED"/>
    <property type="match status" value="1"/>
</dbReference>
<accession>A0A0R2UF74</accession>
<organism evidence="1 2">
    <name type="scientific">SAR86 cluster bacterium BACL1 MAG-120820-bin45</name>
    <dbReference type="NCBI Taxonomy" id="1655612"/>
    <lineage>
        <taxon>Bacteria</taxon>
        <taxon>Pseudomonadati</taxon>
        <taxon>Pseudomonadota</taxon>
        <taxon>Gammaproteobacteria</taxon>
        <taxon>SAR86 cluster</taxon>
    </lineage>
</organism>
<proteinExistence type="predicted"/>
<dbReference type="NCBIfam" id="TIGR03317">
    <property type="entry name" value="ygfZ_signature"/>
    <property type="match status" value="1"/>
</dbReference>
<dbReference type="InterPro" id="IPR017703">
    <property type="entry name" value="YgfZ/GCV_T_CS"/>
</dbReference>
<sequence>MKNIEYLKFGSHQLDSLTALHVSGDFDAVIQLLQGQVTSDCKMLSIGRGQPSALCDEKGYVWCNFDILIHDDKVLIIIDIEFQDIFIKEISKFAPFFKVSIEPFQTKVIGWIRHHEEQTIENEHLIIDSDGVNMTLALVLNDQPHTNKVCQEAPEWAIGRKLLGDHLIGPKDQGLFRPHELNQNIHRVSFSKGCFRGQEIIARMEYLGKQKKQTQLIIHSSLDDVSAFTVIDTTLESNGQFFSSCLGAKDLF</sequence>
<dbReference type="SUPFAM" id="SSF103025">
    <property type="entry name" value="Folate-binding domain"/>
    <property type="match status" value="1"/>
</dbReference>
<dbReference type="AlphaFoldDB" id="A0A0R2UF74"/>
<comment type="caution">
    <text evidence="1">The sequence shown here is derived from an EMBL/GenBank/DDBJ whole genome shotgun (WGS) entry which is preliminary data.</text>
</comment>
<protein>
    <recommendedName>
        <fullName evidence="3">Aminomethyltransferase folate-binding domain-containing protein</fullName>
    </recommendedName>
</protein>
<reference evidence="1 2" key="1">
    <citation type="submission" date="2015-10" db="EMBL/GenBank/DDBJ databases">
        <title>Metagenome-Assembled Genomes uncover a global brackish microbiome.</title>
        <authorList>
            <person name="Hugerth L.W."/>
            <person name="Larsson J."/>
            <person name="Alneberg J."/>
            <person name="Lindh M.V."/>
            <person name="Legrand C."/>
            <person name="Pinhassi J."/>
            <person name="Andersson A.F."/>
        </authorList>
    </citation>
    <scope>NUCLEOTIDE SEQUENCE [LARGE SCALE GENOMIC DNA]</scope>
    <source>
        <strain evidence="1">BACL1 MAG-120820-bin45</strain>
    </source>
</reference>
<dbReference type="Proteomes" id="UP000051027">
    <property type="component" value="Unassembled WGS sequence"/>
</dbReference>
<evidence type="ECO:0000313" key="2">
    <source>
        <dbReference type="Proteomes" id="UP000051027"/>
    </source>
</evidence>
<evidence type="ECO:0000313" key="1">
    <source>
        <dbReference type="EMBL" id="KRO95741.1"/>
    </source>
</evidence>
<evidence type="ECO:0008006" key="3">
    <source>
        <dbReference type="Google" id="ProtNLM"/>
    </source>
</evidence>
<name>A0A0R2UF74_9GAMM</name>
<gene>
    <name evidence="1" type="ORF">ABS10_06545</name>
</gene>
<dbReference type="Gene3D" id="2.40.30.160">
    <property type="match status" value="1"/>
</dbReference>
<dbReference type="Gene3D" id="3.30.70.1400">
    <property type="entry name" value="Aminomethyltransferase beta-barrel domains"/>
    <property type="match status" value="1"/>
</dbReference>
<dbReference type="GO" id="GO:0016226">
    <property type="term" value="P:iron-sulfur cluster assembly"/>
    <property type="evidence" value="ECO:0007669"/>
    <property type="project" value="TreeGrafter"/>
</dbReference>